<comment type="similarity">
    <text evidence="2">Belongs to the carotenoid oxygenase family.</text>
</comment>
<keyword evidence="5" id="KW-0408">Iron</keyword>
<name>A0ABQ8GE15_9PEZI</name>
<dbReference type="PANTHER" id="PTHR10543:SF89">
    <property type="entry name" value="CAROTENOID 9,10(9',10')-CLEAVAGE DIOXYGENASE 1"/>
    <property type="match status" value="1"/>
</dbReference>
<comment type="cofactor">
    <cofactor evidence="1">
        <name>Fe(2+)</name>
        <dbReference type="ChEBI" id="CHEBI:29033"/>
    </cofactor>
</comment>
<dbReference type="Pfam" id="PF03055">
    <property type="entry name" value="RPE65"/>
    <property type="match status" value="1"/>
</dbReference>
<evidence type="ECO:0000256" key="2">
    <source>
        <dbReference type="ARBA" id="ARBA00006787"/>
    </source>
</evidence>
<proteinExistence type="inferred from homology"/>
<dbReference type="PANTHER" id="PTHR10543">
    <property type="entry name" value="BETA-CAROTENE DIOXYGENASE"/>
    <property type="match status" value="1"/>
</dbReference>
<sequence>MVRKLNYDDFSGATRPFRADVELDDLEVEGKIPPELDGTFYRVMHDPYYPRDYYKNGSKTIPFDGDGSISAFRIKNGNCAFKQRYVLTERFLAERQAGRAMFGILKTPFSHHPCVRAVQDNTANTNVIVHAGKLLALSEQGPPYELDPNTMRTLGNTPFPGQIPKGAPFTAHPHVDPNSGDLVGYGYGLNGVESNDCTVWVLDKNGKKTFERTLTMPGNGFVHDCAITENYAVLQQMPFVADARNVEKPDGHMWTYDESVPAWFGLVPRKHLDQPVRWFKWKNAMPVHTGASWEEDGKVYFDTSVAIGNAFPFLPTKKESSDESGQTVTVNYVRFEIDPQAETDRLDDPEVLVNVPCEFPRTDERFLTRRSRYTFMDCFDPTAVADPALLYRGLNCLARYDNEAKTLEVMSPGPGVLVQEPCFSARRPNAAEGDGFLITLVDNIPLERNEIIIQDTRDFQQVVARVILPFRLRSAVHGNWVDAERIPETGPFIEPLPDMGRLYPVN</sequence>
<keyword evidence="7" id="KW-1185">Reference proteome</keyword>
<evidence type="ECO:0000256" key="5">
    <source>
        <dbReference type="ARBA" id="ARBA00023004"/>
    </source>
</evidence>
<reference evidence="6 7" key="1">
    <citation type="journal article" date="2021" name="Nat. Commun.">
        <title>Genetic determinants of endophytism in the Arabidopsis root mycobiome.</title>
        <authorList>
            <person name="Mesny F."/>
            <person name="Miyauchi S."/>
            <person name="Thiergart T."/>
            <person name="Pickel B."/>
            <person name="Atanasova L."/>
            <person name="Karlsson M."/>
            <person name="Huettel B."/>
            <person name="Barry K.W."/>
            <person name="Haridas S."/>
            <person name="Chen C."/>
            <person name="Bauer D."/>
            <person name="Andreopoulos W."/>
            <person name="Pangilinan J."/>
            <person name="LaButti K."/>
            <person name="Riley R."/>
            <person name="Lipzen A."/>
            <person name="Clum A."/>
            <person name="Drula E."/>
            <person name="Henrissat B."/>
            <person name="Kohler A."/>
            <person name="Grigoriev I.V."/>
            <person name="Martin F.M."/>
            <person name="Hacquard S."/>
        </authorList>
    </citation>
    <scope>NUCLEOTIDE SEQUENCE [LARGE SCALE GENOMIC DNA]</scope>
    <source>
        <strain evidence="6 7">MPI-SDFR-AT-0080</strain>
    </source>
</reference>
<evidence type="ECO:0000313" key="7">
    <source>
        <dbReference type="Proteomes" id="UP000774617"/>
    </source>
</evidence>
<evidence type="ECO:0000256" key="1">
    <source>
        <dbReference type="ARBA" id="ARBA00001954"/>
    </source>
</evidence>
<evidence type="ECO:0000256" key="4">
    <source>
        <dbReference type="ARBA" id="ARBA00023002"/>
    </source>
</evidence>
<keyword evidence="4" id="KW-0560">Oxidoreductase</keyword>
<protein>
    <submittedName>
        <fullName evidence="6">Carotenoid oxygenase</fullName>
    </submittedName>
</protein>
<dbReference type="Proteomes" id="UP000774617">
    <property type="component" value="Unassembled WGS sequence"/>
</dbReference>
<comment type="caution">
    <text evidence="6">The sequence shown here is derived from an EMBL/GenBank/DDBJ whole genome shotgun (WGS) entry which is preliminary data.</text>
</comment>
<evidence type="ECO:0000313" key="6">
    <source>
        <dbReference type="EMBL" id="KAH7053214.1"/>
    </source>
</evidence>
<dbReference type="InterPro" id="IPR004294">
    <property type="entry name" value="Carotenoid_Oase"/>
</dbReference>
<dbReference type="EMBL" id="JAGTJR010000010">
    <property type="protein sequence ID" value="KAH7053214.1"/>
    <property type="molecule type" value="Genomic_DNA"/>
</dbReference>
<keyword evidence="3" id="KW-0479">Metal-binding</keyword>
<gene>
    <name evidence="6" type="ORF">B0J12DRAFT_598218</name>
</gene>
<evidence type="ECO:0000256" key="3">
    <source>
        <dbReference type="ARBA" id="ARBA00022723"/>
    </source>
</evidence>
<organism evidence="6 7">
    <name type="scientific">Macrophomina phaseolina</name>
    <dbReference type="NCBI Taxonomy" id="35725"/>
    <lineage>
        <taxon>Eukaryota</taxon>
        <taxon>Fungi</taxon>
        <taxon>Dikarya</taxon>
        <taxon>Ascomycota</taxon>
        <taxon>Pezizomycotina</taxon>
        <taxon>Dothideomycetes</taxon>
        <taxon>Dothideomycetes incertae sedis</taxon>
        <taxon>Botryosphaeriales</taxon>
        <taxon>Botryosphaeriaceae</taxon>
        <taxon>Macrophomina</taxon>
    </lineage>
</organism>
<accession>A0ABQ8GE15</accession>